<feature type="region of interest" description="Disordered" evidence="1">
    <location>
        <begin position="111"/>
        <end position="139"/>
    </location>
</feature>
<dbReference type="InParanoid" id="A0A0H2RJM6"/>
<evidence type="ECO:0000256" key="1">
    <source>
        <dbReference type="SAM" id="MobiDB-lite"/>
    </source>
</evidence>
<dbReference type="Proteomes" id="UP000053477">
    <property type="component" value="Unassembled WGS sequence"/>
</dbReference>
<name>A0A0H2RJM6_9AGAM</name>
<keyword evidence="3" id="KW-1185">Reference proteome</keyword>
<feature type="compositionally biased region" description="Basic and acidic residues" evidence="1">
    <location>
        <begin position="118"/>
        <end position="132"/>
    </location>
</feature>
<dbReference type="EMBL" id="KQ085991">
    <property type="protein sequence ID" value="KLO11842.1"/>
    <property type="molecule type" value="Genomic_DNA"/>
</dbReference>
<evidence type="ECO:0000313" key="3">
    <source>
        <dbReference type="Proteomes" id="UP000053477"/>
    </source>
</evidence>
<protein>
    <submittedName>
        <fullName evidence="2">Uncharacterized protein</fullName>
    </submittedName>
</protein>
<gene>
    <name evidence="2" type="ORF">SCHPADRAFT_452221</name>
</gene>
<organism evidence="2 3">
    <name type="scientific">Schizopora paradoxa</name>
    <dbReference type="NCBI Taxonomy" id="27342"/>
    <lineage>
        <taxon>Eukaryota</taxon>
        <taxon>Fungi</taxon>
        <taxon>Dikarya</taxon>
        <taxon>Basidiomycota</taxon>
        <taxon>Agaricomycotina</taxon>
        <taxon>Agaricomycetes</taxon>
        <taxon>Hymenochaetales</taxon>
        <taxon>Schizoporaceae</taxon>
        <taxon>Schizopora</taxon>
    </lineage>
</organism>
<dbReference type="AlphaFoldDB" id="A0A0H2RJM6"/>
<reference evidence="2 3" key="1">
    <citation type="submission" date="2015-04" db="EMBL/GenBank/DDBJ databases">
        <title>Complete genome sequence of Schizopora paradoxa KUC8140, a cosmopolitan wood degrader in East Asia.</title>
        <authorList>
            <consortium name="DOE Joint Genome Institute"/>
            <person name="Min B."/>
            <person name="Park H."/>
            <person name="Jang Y."/>
            <person name="Kim J.-J."/>
            <person name="Kim K.H."/>
            <person name="Pangilinan J."/>
            <person name="Lipzen A."/>
            <person name="Riley R."/>
            <person name="Grigoriev I.V."/>
            <person name="Spatafora J.W."/>
            <person name="Choi I.-G."/>
        </authorList>
    </citation>
    <scope>NUCLEOTIDE SEQUENCE [LARGE SCALE GENOMIC DNA]</scope>
    <source>
        <strain evidence="2 3">KUC8140</strain>
    </source>
</reference>
<sequence>MFGIWRLEYDRALKVKMSRYFALVRRFHPLSLFLKSSFFFLLRQTVQNAIAFQRASSSAPKTTSLFSSSASIDICNSSSCASAVLFADEHIPRANKTPQYPLSRPFRSQFQPLSTEGENMRRDVRSTGKNEGGDSSEVSNVPWLASSRCPSSTSLHFDSPRFIAVGRDASLRHLLLVATGATSLTHFWRLLQHQPVPKDLPDQSFRTLRALWDKRSNITLSLPRTKRESGRDLIVR</sequence>
<evidence type="ECO:0000313" key="2">
    <source>
        <dbReference type="EMBL" id="KLO11842.1"/>
    </source>
</evidence>
<accession>A0A0H2RJM6</accession>
<proteinExistence type="predicted"/>